<dbReference type="GO" id="GO:0070813">
    <property type="term" value="P:hydrogen sulfide metabolic process"/>
    <property type="evidence" value="ECO:0007669"/>
    <property type="project" value="TreeGrafter"/>
</dbReference>
<dbReference type="Pfam" id="PF00581">
    <property type="entry name" value="Rhodanese"/>
    <property type="match status" value="3"/>
</dbReference>
<dbReference type="PANTHER" id="PTHR43084">
    <property type="entry name" value="PERSULFIDE DIOXYGENASE ETHE1"/>
    <property type="match status" value="1"/>
</dbReference>
<reference evidence="3" key="1">
    <citation type="submission" date="2020-05" db="EMBL/GenBank/DDBJ databases">
        <authorList>
            <person name="Chiriac C."/>
            <person name="Salcher M."/>
            <person name="Ghai R."/>
            <person name="Kavagutti S V."/>
        </authorList>
    </citation>
    <scope>NUCLEOTIDE SEQUENCE</scope>
</reference>
<dbReference type="InterPro" id="IPR001279">
    <property type="entry name" value="Metallo-B-lactamas"/>
</dbReference>
<dbReference type="PROSITE" id="PS50206">
    <property type="entry name" value="RHODANESE_3"/>
    <property type="match status" value="3"/>
</dbReference>
<evidence type="ECO:0000313" key="3">
    <source>
        <dbReference type="EMBL" id="CAB4621347.1"/>
    </source>
</evidence>
<dbReference type="InterPro" id="IPR036866">
    <property type="entry name" value="RibonucZ/Hydroxyglut_hydro"/>
</dbReference>
<feature type="domain" description="Rhodanese" evidence="2">
    <location>
        <begin position="473"/>
        <end position="560"/>
    </location>
</feature>
<sequence>MFFQQYYLECLSHASYMVGDTTTGLAAVIDPQRDIDQYVADAAANGLRIVKVIETHFHADFLSGHLELAAATGASIVFGAAAKGRVEFEVETLAHGSHISLGTVDLEILETPGHTPESISVVIREDGPTGTPYGVLTGDTMFIGDVGRPDLLSSVGVTADQLARQLFDSLHNKLMLLPDDTKVFPAHGAGSSCGKQLSTETVSTIGEQRQMNYALAPMVIDDFVDVVTEGQNVAPMYFPFAANRNREARPLLDEDAPLKELTAVEAVALAQKGAVIIDSRDDQSFAAGYIRGSVNVGLSGRFAEYAGEVMKPGTAIVIVSDAGFEREARTRLARIGFDNVVGCISNPVQEMLNHPELVEKQSRLSVDVLAERMASLRELVVIDVRNGGETAFGMLPGARNVPLPALLQTIPELDPNVPVVVNCAGGYRSSIASSLLKAHGFSDVSDLIGGYNAWADSNIPPTLPAIDVKAAQVYPNALLVDVREQSEWDAGHVEGSIHIPMAQMPERLAELDKKMMTIVVCRSGNRSGKVAAWLINRGYDALNMTGGMLAWSEQGLPEVK</sequence>
<feature type="domain" description="Rhodanese" evidence="2">
    <location>
        <begin position="375"/>
        <end position="463"/>
    </location>
</feature>
<dbReference type="InterPro" id="IPR001763">
    <property type="entry name" value="Rhodanese-like_dom"/>
</dbReference>
<evidence type="ECO:0000259" key="2">
    <source>
        <dbReference type="PROSITE" id="PS50206"/>
    </source>
</evidence>
<dbReference type="GO" id="GO:0006749">
    <property type="term" value="P:glutathione metabolic process"/>
    <property type="evidence" value="ECO:0007669"/>
    <property type="project" value="InterPro"/>
</dbReference>
<name>A0A6J6IAZ4_9ZZZZ</name>
<proteinExistence type="predicted"/>
<gene>
    <name evidence="3" type="ORF">UFOPK1874_01069</name>
</gene>
<dbReference type="InterPro" id="IPR036873">
    <property type="entry name" value="Rhodanese-like_dom_sf"/>
</dbReference>
<dbReference type="AlphaFoldDB" id="A0A6J6IAZ4"/>
<dbReference type="SUPFAM" id="SSF52821">
    <property type="entry name" value="Rhodanese/Cell cycle control phosphatase"/>
    <property type="match status" value="3"/>
</dbReference>
<dbReference type="Pfam" id="PF00753">
    <property type="entry name" value="Lactamase_B"/>
    <property type="match status" value="1"/>
</dbReference>
<dbReference type="CDD" id="cd00158">
    <property type="entry name" value="RHOD"/>
    <property type="match status" value="2"/>
</dbReference>
<dbReference type="SMART" id="SM00450">
    <property type="entry name" value="RHOD"/>
    <property type="match status" value="3"/>
</dbReference>
<protein>
    <submittedName>
        <fullName evidence="3">Unannotated protein</fullName>
    </submittedName>
</protein>
<dbReference type="FunFam" id="3.60.15.10:FF:000030">
    <property type="entry name" value="Metallo-beta-lactamase family protein"/>
    <property type="match status" value="1"/>
</dbReference>
<keyword evidence="1" id="KW-0479">Metal-binding</keyword>
<dbReference type="EMBL" id="CAEZUX010000151">
    <property type="protein sequence ID" value="CAB4621347.1"/>
    <property type="molecule type" value="Genomic_DNA"/>
</dbReference>
<accession>A0A6J6IAZ4</accession>
<dbReference type="Gene3D" id="3.60.15.10">
    <property type="entry name" value="Ribonuclease Z/Hydroxyacylglutathione hydrolase-like"/>
    <property type="match status" value="1"/>
</dbReference>
<evidence type="ECO:0000256" key="1">
    <source>
        <dbReference type="ARBA" id="ARBA00022723"/>
    </source>
</evidence>
<dbReference type="CDD" id="cd07724">
    <property type="entry name" value="POD-like_MBL-fold"/>
    <property type="match status" value="1"/>
</dbReference>
<dbReference type="SUPFAM" id="SSF56281">
    <property type="entry name" value="Metallo-hydrolase/oxidoreductase"/>
    <property type="match status" value="1"/>
</dbReference>
<dbReference type="PANTHER" id="PTHR43084:SF1">
    <property type="entry name" value="PERSULFIDE DIOXYGENASE ETHE1, MITOCHONDRIAL"/>
    <property type="match status" value="1"/>
</dbReference>
<dbReference type="GO" id="GO:0046872">
    <property type="term" value="F:metal ion binding"/>
    <property type="evidence" value="ECO:0007669"/>
    <property type="project" value="UniProtKB-KW"/>
</dbReference>
<dbReference type="Gene3D" id="3.40.250.10">
    <property type="entry name" value="Rhodanese-like domain"/>
    <property type="match status" value="3"/>
</dbReference>
<feature type="domain" description="Rhodanese" evidence="2">
    <location>
        <begin position="270"/>
        <end position="340"/>
    </location>
</feature>
<dbReference type="GO" id="GO:0050313">
    <property type="term" value="F:sulfur dioxygenase activity"/>
    <property type="evidence" value="ECO:0007669"/>
    <property type="project" value="InterPro"/>
</dbReference>
<dbReference type="InterPro" id="IPR044528">
    <property type="entry name" value="POD-like_MBL-fold"/>
</dbReference>
<dbReference type="InterPro" id="IPR051682">
    <property type="entry name" value="Mito_Persulfide_Diox"/>
</dbReference>
<dbReference type="SMART" id="SM00849">
    <property type="entry name" value="Lactamase_B"/>
    <property type="match status" value="1"/>
</dbReference>
<organism evidence="3">
    <name type="scientific">freshwater metagenome</name>
    <dbReference type="NCBI Taxonomy" id="449393"/>
    <lineage>
        <taxon>unclassified sequences</taxon>
        <taxon>metagenomes</taxon>
        <taxon>ecological metagenomes</taxon>
    </lineage>
</organism>